<comment type="caution">
    <text evidence="1">The sequence shown here is derived from an EMBL/GenBank/DDBJ whole genome shotgun (WGS) entry which is preliminary data.</text>
</comment>
<sequence length="245" mass="27379">MSGNQENLSSELNKWTKQMLIEYILKRTIPPYVKLSDDLMSPLQPTLLVLRSSSRKQSASQVSVKTDPVNTVSSPVIKSIPANLDRPSASQKFTVGTNRKAFANLPAVPVIRFADVFVFRFCPQVTSVQLMSKLFPNILDVTVTQMGTKHPSYASFHIRLPTALLDDVLQPTFWPEGISTNFLLDSLSFGFYQNCRGLRTNINFNVPGANLHNFSPFRVPFCATNYLYNEPILSIMILANGSNCI</sequence>
<name>A0AAV0XJC5_9HEMI</name>
<accession>A0AAV0XJC5</accession>
<dbReference type="Proteomes" id="UP001160148">
    <property type="component" value="Unassembled WGS sequence"/>
</dbReference>
<dbReference type="AlphaFoldDB" id="A0AAV0XJC5"/>
<gene>
    <name evidence="1" type="ORF">MEUPH1_LOCUS22028</name>
</gene>
<evidence type="ECO:0000313" key="1">
    <source>
        <dbReference type="EMBL" id="CAI6367566.1"/>
    </source>
</evidence>
<reference evidence="1 2" key="1">
    <citation type="submission" date="2023-01" db="EMBL/GenBank/DDBJ databases">
        <authorList>
            <person name="Whitehead M."/>
        </authorList>
    </citation>
    <scope>NUCLEOTIDE SEQUENCE [LARGE SCALE GENOMIC DNA]</scope>
</reference>
<evidence type="ECO:0000313" key="2">
    <source>
        <dbReference type="Proteomes" id="UP001160148"/>
    </source>
</evidence>
<keyword evidence="2" id="KW-1185">Reference proteome</keyword>
<organism evidence="1 2">
    <name type="scientific">Macrosiphum euphorbiae</name>
    <name type="common">potato aphid</name>
    <dbReference type="NCBI Taxonomy" id="13131"/>
    <lineage>
        <taxon>Eukaryota</taxon>
        <taxon>Metazoa</taxon>
        <taxon>Ecdysozoa</taxon>
        <taxon>Arthropoda</taxon>
        <taxon>Hexapoda</taxon>
        <taxon>Insecta</taxon>
        <taxon>Pterygota</taxon>
        <taxon>Neoptera</taxon>
        <taxon>Paraneoptera</taxon>
        <taxon>Hemiptera</taxon>
        <taxon>Sternorrhyncha</taxon>
        <taxon>Aphidomorpha</taxon>
        <taxon>Aphidoidea</taxon>
        <taxon>Aphididae</taxon>
        <taxon>Macrosiphini</taxon>
        <taxon>Macrosiphum</taxon>
    </lineage>
</organism>
<proteinExistence type="predicted"/>
<protein>
    <submittedName>
        <fullName evidence="1">Uncharacterized protein</fullName>
    </submittedName>
</protein>
<dbReference type="EMBL" id="CARXXK010000005">
    <property type="protein sequence ID" value="CAI6367566.1"/>
    <property type="molecule type" value="Genomic_DNA"/>
</dbReference>